<dbReference type="RefSeq" id="WP_157742396.1">
    <property type="nucleotide sequence ID" value="NZ_LT607409.1"/>
</dbReference>
<gene>
    <name evidence="1" type="ORF">GA0070612_0311</name>
</gene>
<protein>
    <submittedName>
        <fullName evidence="1">Uncharacterized protein</fullName>
    </submittedName>
</protein>
<keyword evidence="2" id="KW-1185">Reference proteome</keyword>
<organism evidence="1 2">
    <name type="scientific">Micromonospora chokoriensis</name>
    <dbReference type="NCBI Taxonomy" id="356851"/>
    <lineage>
        <taxon>Bacteria</taxon>
        <taxon>Bacillati</taxon>
        <taxon>Actinomycetota</taxon>
        <taxon>Actinomycetes</taxon>
        <taxon>Micromonosporales</taxon>
        <taxon>Micromonosporaceae</taxon>
        <taxon>Micromonospora</taxon>
    </lineage>
</organism>
<dbReference type="EMBL" id="LT607409">
    <property type="protein sequence ID" value="SCE69637.1"/>
    <property type="molecule type" value="Genomic_DNA"/>
</dbReference>
<reference evidence="2" key="1">
    <citation type="submission" date="2016-06" db="EMBL/GenBank/DDBJ databases">
        <authorList>
            <person name="Varghese N."/>
            <person name="Submissions Spin"/>
        </authorList>
    </citation>
    <scope>NUCLEOTIDE SEQUENCE [LARGE SCALE GENOMIC DNA]</scope>
    <source>
        <strain evidence="2">DSM 45160</strain>
    </source>
</reference>
<sequence>MTAGSTARLIVPTHPSWCTTHRDGIHYSSEIPPWGSDRVIYAGSSLFRMDGLPVPLVGVNLRLYAADLVEDYPLDLDQARILAWSLRRLVRRATA</sequence>
<dbReference type="Proteomes" id="UP000198224">
    <property type="component" value="Chromosome I"/>
</dbReference>
<evidence type="ECO:0000313" key="2">
    <source>
        <dbReference type="Proteomes" id="UP000198224"/>
    </source>
</evidence>
<dbReference type="AlphaFoldDB" id="A0A1C4UDA9"/>
<proteinExistence type="predicted"/>
<evidence type="ECO:0000313" key="1">
    <source>
        <dbReference type="EMBL" id="SCE69637.1"/>
    </source>
</evidence>
<name>A0A1C4UDA9_9ACTN</name>
<accession>A0A1C4UDA9</accession>